<evidence type="ECO:0000256" key="1">
    <source>
        <dbReference type="SAM" id="MobiDB-lite"/>
    </source>
</evidence>
<protein>
    <submittedName>
        <fullName evidence="2">Uncharacterized protein</fullName>
    </submittedName>
</protein>
<dbReference type="GeneID" id="93161530"/>
<dbReference type="GO" id="GO:0003824">
    <property type="term" value="F:catalytic activity"/>
    <property type="evidence" value="ECO:0007669"/>
    <property type="project" value="InterPro"/>
</dbReference>
<dbReference type="InterPro" id="IPR050509">
    <property type="entry name" value="CoA-transferase_III"/>
</dbReference>
<dbReference type="InterPro" id="IPR023606">
    <property type="entry name" value="CoA-Trfase_III_dom_1_sf"/>
</dbReference>
<dbReference type="PATRIC" id="fig|742734.4.peg.4398"/>
<organism evidence="2 3">
    <name type="scientific">[Clostridium] citroniae WAL-19142</name>
    <dbReference type="NCBI Taxonomy" id="742734"/>
    <lineage>
        <taxon>Bacteria</taxon>
        <taxon>Bacillati</taxon>
        <taxon>Bacillota</taxon>
        <taxon>Clostridia</taxon>
        <taxon>Lachnospirales</taxon>
        <taxon>Lachnospiraceae</taxon>
        <taxon>Enterocloster</taxon>
    </lineage>
</organism>
<dbReference type="InterPro" id="IPR003673">
    <property type="entry name" value="CoA-Trfase_fam_III"/>
</dbReference>
<feature type="region of interest" description="Disordered" evidence="1">
    <location>
        <begin position="392"/>
        <end position="425"/>
    </location>
</feature>
<dbReference type="SUPFAM" id="SSF89796">
    <property type="entry name" value="CoA-transferase family III (CaiB/BaiF)"/>
    <property type="match status" value="1"/>
</dbReference>
<dbReference type="Proteomes" id="UP000037392">
    <property type="component" value="Unassembled WGS sequence"/>
</dbReference>
<dbReference type="OrthoDB" id="9797653at2"/>
<proteinExistence type="predicted"/>
<accession>A0A0J9ELU5</accession>
<dbReference type="PANTHER" id="PTHR48228">
    <property type="entry name" value="SUCCINYL-COA--D-CITRAMALATE COA-TRANSFERASE"/>
    <property type="match status" value="1"/>
</dbReference>
<evidence type="ECO:0000313" key="3">
    <source>
        <dbReference type="Proteomes" id="UP000037392"/>
    </source>
</evidence>
<dbReference type="RefSeq" id="WP_048930606.1">
    <property type="nucleotide sequence ID" value="NZ_KQ235881.1"/>
</dbReference>
<comment type="caution">
    <text evidence="2">The sequence shown here is derived from an EMBL/GenBank/DDBJ whole genome shotgun (WGS) entry which is preliminary data.</text>
</comment>
<reference evidence="2 3" key="1">
    <citation type="submission" date="2011-04" db="EMBL/GenBank/DDBJ databases">
        <title>The Genome Sequence of Clostridium citroniae WAL-19142.</title>
        <authorList>
            <consortium name="The Broad Institute Genome Sequencing Platform"/>
            <person name="Earl A."/>
            <person name="Ward D."/>
            <person name="Feldgarden M."/>
            <person name="Gevers D."/>
            <person name="Warren Y.A."/>
            <person name="Tyrrell K.L."/>
            <person name="Citron D.M."/>
            <person name="Goldstein E.J."/>
            <person name="Daigneault M."/>
            <person name="Allen-Vercoe E."/>
            <person name="Young S.K."/>
            <person name="Zeng Q."/>
            <person name="Gargeya S."/>
            <person name="Fitzgerald M."/>
            <person name="Haas B."/>
            <person name="Abouelleil A."/>
            <person name="Alvarado L."/>
            <person name="Arachchi H.M."/>
            <person name="Berlin A."/>
            <person name="Brown A."/>
            <person name="Chapman S.B."/>
            <person name="Chen Z."/>
            <person name="Dunbar C."/>
            <person name="Freedman E."/>
            <person name="Gearin G."/>
            <person name="Gellesch M."/>
            <person name="Goldberg J."/>
            <person name="Griggs A."/>
            <person name="Gujja S."/>
            <person name="Heilman E.R."/>
            <person name="Heiman D."/>
            <person name="Howarth C."/>
            <person name="Larson L."/>
            <person name="Lui A."/>
            <person name="MacDonald P.J."/>
            <person name="Mehta T."/>
            <person name="Montmayeur A."/>
            <person name="Murphy C."/>
            <person name="Neiman D."/>
            <person name="Pearson M."/>
            <person name="Priest M."/>
            <person name="Roberts A."/>
            <person name="Saif S."/>
            <person name="Shea T."/>
            <person name="Shenoy N."/>
            <person name="Sisk P."/>
            <person name="Stolte C."/>
            <person name="Sykes S."/>
            <person name="White J."/>
            <person name="Yandava C."/>
            <person name="Wortman J."/>
            <person name="Nusbaum C."/>
            <person name="Birren B."/>
        </authorList>
    </citation>
    <scope>NUCLEOTIDE SEQUENCE [LARGE SCALE GENOMIC DNA]</scope>
    <source>
        <strain evidence="2 3">WAL-19142</strain>
    </source>
</reference>
<dbReference type="AlphaFoldDB" id="A0A0J9ELU5"/>
<gene>
    <name evidence="2" type="ORF">HMPREF9470_04105</name>
</gene>
<dbReference type="PANTHER" id="PTHR48228:SF5">
    <property type="entry name" value="ALPHA-METHYLACYL-COA RACEMASE"/>
    <property type="match status" value="1"/>
</dbReference>
<name>A0A0J9ELU5_9FIRM</name>
<sequence length="425" mass="47263">MTENVFSGLTILDHTRYLLGGYATQVFADLGADVIKIEEISRGDLCRSDDPKINGVSHYFSALNRNKKSLSLNLKSKAGREAYFRLLERADVVIENFRPGVMERLGIDYSHEKEIRPDIIHCSLTGFGQDDPRSLMAFHDINFQALSGYLSLNGGKTSPIHLVDLSTAMVAVQSIMAALLQRNGTGKGAFCDIRMFDSFVWWNSILDARYQFSGSRLTADTLDFPVLAYNVYETADSGKISVGMLEDKFWDTFLSLNGLEELKPFKLSHPGEAREAFDTMEQLFKSRTTQEWKKWLEDKDICAMWVMDKTDAVNYILEQDTGLMEYCDFPCTGETLQTRIPQLISSIPVSLKHAAPAPKLGEHNAAILKELGYSDEEILNMSETGACGTIEAMGPGPEPLEEESLAAEPLDPPGVSGRRTGLTNL</sequence>
<evidence type="ECO:0000313" key="2">
    <source>
        <dbReference type="EMBL" id="KMW16605.1"/>
    </source>
</evidence>
<dbReference type="Gene3D" id="3.40.50.10540">
    <property type="entry name" value="Crotonobetainyl-coa:carnitine coa-transferase, domain 1"/>
    <property type="match status" value="2"/>
</dbReference>
<dbReference type="EMBL" id="ADLK01000029">
    <property type="protein sequence ID" value="KMW16605.1"/>
    <property type="molecule type" value="Genomic_DNA"/>
</dbReference>
<dbReference type="Pfam" id="PF02515">
    <property type="entry name" value="CoA_transf_3"/>
    <property type="match status" value="1"/>
</dbReference>